<evidence type="ECO:0000256" key="5">
    <source>
        <dbReference type="ARBA" id="ARBA00022538"/>
    </source>
</evidence>
<dbReference type="Pfam" id="PF00999">
    <property type="entry name" value="Na_H_Exchanger"/>
    <property type="match status" value="1"/>
</dbReference>
<name>A0A4V7I879_BIBTR</name>
<feature type="transmembrane region" description="Helical" evidence="12">
    <location>
        <begin position="374"/>
        <end position="394"/>
    </location>
</feature>
<feature type="transmembrane region" description="Helical" evidence="12">
    <location>
        <begin position="46"/>
        <end position="64"/>
    </location>
</feature>
<keyword evidence="9" id="KW-0406">Ion transport</keyword>
<protein>
    <submittedName>
        <fullName evidence="14">Glutathione-regulated potassium-efflux system protein KefC (K(+)/H(+)antiporter)</fullName>
    </submittedName>
</protein>
<dbReference type="GO" id="GO:0006813">
    <property type="term" value="P:potassium ion transport"/>
    <property type="evidence" value="ECO:0007669"/>
    <property type="project" value="UniProtKB-KW"/>
</dbReference>
<evidence type="ECO:0000256" key="3">
    <source>
        <dbReference type="ARBA" id="ARBA00022448"/>
    </source>
</evidence>
<feature type="transmembrane region" description="Helical" evidence="12">
    <location>
        <begin position="163"/>
        <end position="186"/>
    </location>
</feature>
<feature type="domain" description="RCK N-terminal" evidence="13">
    <location>
        <begin position="421"/>
        <end position="537"/>
    </location>
</feature>
<feature type="transmembrane region" description="Helical" evidence="12">
    <location>
        <begin position="21"/>
        <end position="39"/>
    </location>
</feature>
<feature type="transmembrane region" description="Helical" evidence="12">
    <location>
        <begin position="345"/>
        <end position="368"/>
    </location>
</feature>
<dbReference type="PANTHER" id="PTHR46157">
    <property type="entry name" value="K(+) EFFLUX ANTIPORTER 3, CHLOROPLASTIC"/>
    <property type="match status" value="1"/>
</dbReference>
<dbReference type="GO" id="GO:1902600">
    <property type="term" value="P:proton transmembrane transport"/>
    <property type="evidence" value="ECO:0007669"/>
    <property type="project" value="InterPro"/>
</dbReference>
<dbReference type="PANTHER" id="PTHR46157:SF8">
    <property type="entry name" value="GLUTATHIONE-REGULATED POTASSIUM-EFFLUX SYSTEM PROTEIN"/>
    <property type="match status" value="1"/>
</dbReference>
<dbReference type="Gene3D" id="3.40.50.720">
    <property type="entry name" value="NAD(P)-binding Rossmann-like Domain"/>
    <property type="match status" value="1"/>
</dbReference>
<dbReference type="InterPro" id="IPR004771">
    <property type="entry name" value="K/H_exchanger"/>
</dbReference>
<evidence type="ECO:0000256" key="11">
    <source>
        <dbReference type="SAM" id="MobiDB-lite"/>
    </source>
</evidence>
<dbReference type="InterPro" id="IPR036291">
    <property type="entry name" value="NAD(P)-bd_dom_sf"/>
</dbReference>
<reference evidence="14 15" key="1">
    <citation type="journal article" date="2014" name="Genome Announc.">
        <title>Complete Closed Genome Sequences of Three Bibersteinia trehalosi Nasopharyngeal Isolates from Cattle with Shipping Fever.</title>
        <authorList>
            <person name="Harhay G.P."/>
            <person name="McVey D.S."/>
            <person name="Koren S."/>
            <person name="Phillippy A.M."/>
            <person name="Bono J."/>
            <person name="Harhay D.M."/>
            <person name="Clawson M.L."/>
            <person name="Heaton M.P."/>
            <person name="Chitko-McKown C.G."/>
            <person name="Korlach J."/>
            <person name="Smith T.P."/>
        </authorList>
    </citation>
    <scope>NUCLEOTIDE SEQUENCE [LARGE SCALE GENOMIC DNA]</scope>
    <source>
        <strain evidence="14 15">USDA-ARS-USMARC-188</strain>
    </source>
</reference>
<proteinExistence type="inferred from homology"/>
<evidence type="ECO:0000313" key="14">
    <source>
        <dbReference type="EMBL" id="AHG81215.1"/>
    </source>
</evidence>
<evidence type="ECO:0000313" key="15">
    <source>
        <dbReference type="Proteomes" id="UP000019091"/>
    </source>
</evidence>
<comment type="similarity">
    <text evidence="2">Belongs to the monovalent cation:proton antiporter 2 (CPA2) transporter (TC 2.A.37) family.</text>
</comment>
<dbReference type="GO" id="GO:0015297">
    <property type="term" value="F:antiporter activity"/>
    <property type="evidence" value="ECO:0007669"/>
    <property type="project" value="UniProtKB-KW"/>
</dbReference>
<dbReference type="Gene3D" id="1.20.1530.20">
    <property type="match status" value="1"/>
</dbReference>
<dbReference type="InterPro" id="IPR038770">
    <property type="entry name" value="Na+/solute_symporter_sf"/>
</dbReference>
<dbReference type="FunFam" id="3.40.50.720:FF:000036">
    <property type="entry name" value="Glutathione-regulated potassium-efflux system protein KefB"/>
    <property type="match status" value="1"/>
</dbReference>
<feature type="transmembrane region" description="Helical" evidence="12">
    <location>
        <begin position="311"/>
        <end position="333"/>
    </location>
</feature>
<dbReference type="EMBL" id="CP006954">
    <property type="protein sequence ID" value="AHG81215.1"/>
    <property type="molecule type" value="Genomic_DNA"/>
</dbReference>
<dbReference type="GO" id="GO:0012505">
    <property type="term" value="C:endomembrane system"/>
    <property type="evidence" value="ECO:0007669"/>
    <property type="project" value="UniProtKB-SubCell"/>
</dbReference>
<dbReference type="GO" id="GO:0008324">
    <property type="term" value="F:monoatomic cation transmembrane transporter activity"/>
    <property type="evidence" value="ECO:0007669"/>
    <property type="project" value="InterPro"/>
</dbReference>
<evidence type="ECO:0000256" key="12">
    <source>
        <dbReference type="SAM" id="Phobius"/>
    </source>
</evidence>
<evidence type="ECO:0000256" key="7">
    <source>
        <dbReference type="ARBA" id="ARBA00022958"/>
    </source>
</evidence>
<evidence type="ECO:0000256" key="9">
    <source>
        <dbReference type="ARBA" id="ARBA00023065"/>
    </source>
</evidence>
<dbReference type="AlphaFoldDB" id="A0A4V7I879"/>
<keyword evidence="8 12" id="KW-1133">Transmembrane helix</keyword>
<organism evidence="14 15">
    <name type="scientific">Bibersteinia trehalosi USDA-ARS-USMARC-188</name>
    <dbReference type="NCBI Taxonomy" id="1263829"/>
    <lineage>
        <taxon>Bacteria</taxon>
        <taxon>Pseudomonadati</taxon>
        <taxon>Pseudomonadota</taxon>
        <taxon>Gammaproteobacteria</taxon>
        <taxon>Pasteurellales</taxon>
        <taxon>Pasteurellaceae</taxon>
        <taxon>Bibersteinia</taxon>
    </lineage>
</organism>
<feature type="transmembrane region" description="Helical" evidence="12">
    <location>
        <begin position="70"/>
        <end position="89"/>
    </location>
</feature>
<feature type="transmembrane region" description="Helical" evidence="12">
    <location>
        <begin position="101"/>
        <end position="125"/>
    </location>
</feature>
<comment type="subcellular location">
    <subcellularLocation>
        <location evidence="1">Endomembrane system</location>
        <topology evidence="1">Multi-pass membrane protein</topology>
    </subcellularLocation>
</comment>
<dbReference type="PROSITE" id="PS51201">
    <property type="entry name" value="RCK_N"/>
    <property type="match status" value="1"/>
</dbReference>
<dbReference type="Pfam" id="PF02254">
    <property type="entry name" value="TrkA_N"/>
    <property type="match status" value="1"/>
</dbReference>
<sequence length="645" mass="70000">MKHQHALQNKGKNMTIENPELIKVVVLLIASITVVPLFKRLGLGSVLGYLVAGALIGPSGIGLFEDPESIVHMAELGVVMFLFIIGLEMHPERLWSMRKAIFGRGLLQVALCGALLTSAGIFILGLTKETAFIAGMGFTLSSTAIVMQVLEEKGISTTPKGQRIVATLIFEDLAIVPLLASIAFLAPEQTHIDNGTNWTAIGAGLLGVLILVALGKWLMNPMFRIISKAHIREMMTAAALLVVLGSALLMELSGLSMAMGAFVAGVMLSESSFRHQLEADIEPFKGLLLGLFFMGVGMSLDLMLVANNWLWLFSIVGLYVMGKALSVFIVALLTRLRKAEAIARMAIMSHGGEFAFVLFSAAAAAGVLSADSQATFTAAVIVSMLLSPLILLAMQKLANRRKANTPNEPNLDGVEIAKNLEGSVLVIGFGRFNQIVCQALLARGVSVSVIDADVEKVRIAAKFGFKVYYGDGSRIDVLRASGLENAKAVIVGVASSERSEHIVELIKDEFPLVPVFARTYDRRSAVKLLKQHIDFQVRETFESALVLGRAVMEKLGATETESQDVINYVRRLDQERINEEVLHGMTDETIRKYWAIEPYLKPQDDSIAVALDEKTAEMLEGLGEKVEIKEPEIEQNPDAGENKTA</sequence>
<feature type="compositionally biased region" description="Basic and acidic residues" evidence="11">
    <location>
        <begin position="622"/>
        <end position="632"/>
    </location>
</feature>
<feature type="region of interest" description="Disordered" evidence="11">
    <location>
        <begin position="622"/>
        <end position="645"/>
    </location>
</feature>
<dbReference type="GO" id="GO:0005886">
    <property type="term" value="C:plasma membrane"/>
    <property type="evidence" value="ECO:0007669"/>
    <property type="project" value="TreeGrafter"/>
</dbReference>
<dbReference type="SUPFAM" id="SSF51735">
    <property type="entry name" value="NAD(P)-binding Rossmann-fold domains"/>
    <property type="match status" value="1"/>
</dbReference>
<evidence type="ECO:0000256" key="6">
    <source>
        <dbReference type="ARBA" id="ARBA00022692"/>
    </source>
</evidence>
<dbReference type="Proteomes" id="UP000019091">
    <property type="component" value="Chromosome"/>
</dbReference>
<gene>
    <name evidence="14" type="ORF">F542_4970</name>
</gene>
<dbReference type="InterPro" id="IPR003148">
    <property type="entry name" value="RCK_N"/>
</dbReference>
<keyword evidence="6 12" id="KW-0812">Transmembrane</keyword>
<dbReference type="InterPro" id="IPR006153">
    <property type="entry name" value="Cation/H_exchanger_TM"/>
</dbReference>
<keyword evidence="4" id="KW-0050">Antiport</keyword>
<dbReference type="NCBIfam" id="TIGR00932">
    <property type="entry name" value="2a37"/>
    <property type="match status" value="1"/>
</dbReference>
<evidence type="ECO:0000256" key="2">
    <source>
        <dbReference type="ARBA" id="ARBA00005551"/>
    </source>
</evidence>
<keyword evidence="5" id="KW-0633">Potassium transport</keyword>
<evidence type="ECO:0000256" key="4">
    <source>
        <dbReference type="ARBA" id="ARBA00022449"/>
    </source>
</evidence>
<evidence type="ECO:0000259" key="13">
    <source>
        <dbReference type="PROSITE" id="PS51201"/>
    </source>
</evidence>
<keyword evidence="10 12" id="KW-0472">Membrane</keyword>
<evidence type="ECO:0000256" key="10">
    <source>
        <dbReference type="ARBA" id="ARBA00023136"/>
    </source>
</evidence>
<evidence type="ECO:0000256" key="1">
    <source>
        <dbReference type="ARBA" id="ARBA00004127"/>
    </source>
</evidence>
<evidence type="ECO:0000256" key="8">
    <source>
        <dbReference type="ARBA" id="ARBA00022989"/>
    </source>
</evidence>
<dbReference type="KEGG" id="btre:F542_4970"/>
<accession>A0A4V7I879</accession>
<keyword evidence="3" id="KW-0813">Transport</keyword>
<feature type="transmembrane region" description="Helical" evidence="12">
    <location>
        <begin position="198"/>
        <end position="219"/>
    </location>
</feature>
<keyword evidence="7" id="KW-0630">Potassium</keyword>